<dbReference type="InterPro" id="IPR043519">
    <property type="entry name" value="NT_sf"/>
</dbReference>
<evidence type="ECO:0000313" key="2">
    <source>
        <dbReference type="EMBL" id="KGR85225.1"/>
    </source>
</evidence>
<accession>A0ABR4Y0J3</accession>
<protein>
    <submittedName>
        <fullName evidence="2">DNA polymerase</fullName>
    </submittedName>
</protein>
<organism evidence="2 3">
    <name type="scientific">Lysinibacillus boronitolerans JCM 21713 = 10a = NBRC 103108</name>
    <dbReference type="NCBI Taxonomy" id="1294264"/>
    <lineage>
        <taxon>Bacteria</taxon>
        <taxon>Bacillati</taxon>
        <taxon>Bacillota</taxon>
        <taxon>Bacilli</taxon>
        <taxon>Bacillales</taxon>
        <taxon>Bacillaceae</taxon>
        <taxon>Lysinibacillus</taxon>
    </lineage>
</organism>
<evidence type="ECO:0000259" key="1">
    <source>
        <dbReference type="Pfam" id="PF01909"/>
    </source>
</evidence>
<dbReference type="Gene3D" id="3.30.460.10">
    <property type="entry name" value="Beta Polymerase, domain 2"/>
    <property type="match status" value="1"/>
</dbReference>
<feature type="domain" description="Polymerase nucleotidyl transferase" evidence="1">
    <location>
        <begin position="9"/>
        <end position="56"/>
    </location>
</feature>
<dbReference type="InterPro" id="IPR002934">
    <property type="entry name" value="Polymerase_NTP_transf_dom"/>
</dbReference>
<gene>
    <name evidence="2" type="ORF">CD31_12465</name>
</gene>
<dbReference type="SUPFAM" id="SSF81301">
    <property type="entry name" value="Nucleotidyltransferase"/>
    <property type="match status" value="1"/>
</dbReference>
<keyword evidence="3" id="KW-1185">Reference proteome</keyword>
<name>A0ABR4Y0J3_9BACI</name>
<proteinExistence type="predicted"/>
<dbReference type="Proteomes" id="UP000030487">
    <property type="component" value="Unassembled WGS sequence"/>
</dbReference>
<comment type="caution">
    <text evidence="2">The sequence shown here is derived from an EMBL/GenBank/DDBJ whole genome shotgun (WGS) entry which is preliminary data.</text>
</comment>
<dbReference type="RefSeq" id="WP_036077874.1">
    <property type="nucleotide sequence ID" value="NZ_AVCW01000008.1"/>
</dbReference>
<reference evidence="2 3" key="1">
    <citation type="submission" date="2014-02" db="EMBL/GenBank/DDBJ databases">
        <title>Draft genome sequence of Lysinibacillus boronitolerans NBRC 103108.</title>
        <authorList>
            <person name="Zhang F."/>
            <person name="Wang G."/>
            <person name="Zhang L."/>
        </authorList>
    </citation>
    <scope>NUCLEOTIDE SEQUENCE [LARGE SCALE GENOMIC DNA]</scope>
    <source>
        <strain evidence="2 3">NBRC 103108</strain>
    </source>
</reference>
<evidence type="ECO:0000313" key="3">
    <source>
        <dbReference type="Proteomes" id="UP000030487"/>
    </source>
</evidence>
<dbReference type="EMBL" id="JPVR01000074">
    <property type="protein sequence ID" value="KGR85225.1"/>
    <property type="molecule type" value="Genomic_DNA"/>
</dbReference>
<sequence length="255" mass="30275">MAKWKIALEIFLKEWQDKEEVVGALVCGSYITGNPSKRSDIDVHIILADNVGWRERGNRVIDGFLIEYFANPPSQIRGYFQDDFKKRRTMSMVQFKTGRIIFDYTGIVKDLKFEAGEWLKEKYNTMNKTVLELKKYELWDALDNLKDCYEHDRMDFSFTYHNSLANLFLAYCQFLNLETIPFYQIYAYLEDPIYLQKYSKSAFPDEDFREIFMRAMREDNAEKMMALYEAVVEYVFIQMGGFHIDGWHIKSPIDS</sequence>
<dbReference type="Pfam" id="PF01909">
    <property type="entry name" value="NTP_transf_2"/>
    <property type="match status" value="1"/>
</dbReference>